<sequence>MGCFATAGDSGLCYLGGEKTRTGVRLKWSGKKRQATASRPIKRFHAWLDKLLILMLV</sequence>
<name>A0A6J4R165_9ACTN</name>
<protein>
    <submittedName>
        <fullName evidence="1">Uncharacterized protein</fullName>
    </submittedName>
</protein>
<proteinExistence type="predicted"/>
<dbReference type="AlphaFoldDB" id="A0A6J4R165"/>
<evidence type="ECO:0000313" key="1">
    <source>
        <dbReference type="EMBL" id="CAA9455876.1"/>
    </source>
</evidence>
<reference evidence="1" key="1">
    <citation type="submission" date="2020-02" db="EMBL/GenBank/DDBJ databases">
        <authorList>
            <person name="Meier V. D."/>
        </authorList>
    </citation>
    <scope>NUCLEOTIDE SEQUENCE</scope>
    <source>
        <strain evidence="1">AVDCRST_MAG14</strain>
    </source>
</reference>
<gene>
    <name evidence="1" type="ORF">AVDCRST_MAG14-1622</name>
</gene>
<accession>A0A6J4R165</accession>
<dbReference type="EMBL" id="CADCVG010000066">
    <property type="protein sequence ID" value="CAA9455876.1"/>
    <property type="molecule type" value="Genomic_DNA"/>
</dbReference>
<organism evidence="1">
    <name type="scientific">uncultured Rubrobacteraceae bacterium</name>
    <dbReference type="NCBI Taxonomy" id="349277"/>
    <lineage>
        <taxon>Bacteria</taxon>
        <taxon>Bacillati</taxon>
        <taxon>Actinomycetota</taxon>
        <taxon>Rubrobacteria</taxon>
        <taxon>Rubrobacterales</taxon>
        <taxon>Rubrobacteraceae</taxon>
        <taxon>environmental samples</taxon>
    </lineage>
</organism>